<evidence type="ECO:0000256" key="2">
    <source>
        <dbReference type="ARBA" id="ARBA00022801"/>
    </source>
</evidence>
<dbReference type="SUPFAM" id="SSF55545">
    <property type="entry name" value="beta-N-acetylhexosaminidase-like domain"/>
    <property type="match status" value="1"/>
</dbReference>
<comment type="similarity">
    <text evidence="1">Belongs to the glycosyl hydrolase 20 family.</text>
</comment>
<dbReference type="InterPro" id="IPR052764">
    <property type="entry name" value="GH20_Enzymes"/>
</dbReference>
<protein>
    <submittedName>
        <fullName evidence="6">Family 20 glycosylhydrolase</fullName>
    </submittedName>
</protein>
<gene>
    <name evidence="6" type="ORF">ACFFV7_45465</name>
</gene>
<accession>A0ABV5IVD8</accession>
<dbReference type="InterPro" id="IPR029018">
    <property type="entry name" value="Hex-like_dom2"/>
</dbReference>
<dbReference type="InterPro" id="IPR015883">
    <property type="entry name" value="Glyco_hydro_20_cat"/>
</dbReference>
<dbReference type="Pfam" id="PF02838">
    <property type="entry name" value="Glyco_hydro_20b"/>
    <property type="match status" value="1"/>
</dbReference>
<dbReference type="PANTHER" id="PTHR43678">
    <property type="entry name" value="PUTATIVE (AFU_ORTHOLOGUE AFUA_2G00640)-RELATED"/>
    <property type="match status" value="1"/>
</dbReference>
<feature type="domain" description="Glycoside hydrolase family 20 catalytic" evidence="4">
    <location>
        <begin position="134"/>
        <end position="291"/>
    </location>
</feature>
<dbReference type="InterPro" id="IPR025705">
    <property type="entry name" value="Beta_hexosaminidase_sua/sub"/>
</dbReference>
<dbReference type="PRINTS" id="PR00738">
    <property type="entry name" value="GLHYDRLASE20"/>
</dbReference>
<dbReference type="Gene3D" id="3.30.379.10">
    <property type="entry name" value="Chitobiase/beta-hexosaminidase domain 2-like"/>
    <property type="match status" value="1"/>
</dbReference>
<evidence type="ECO:0000259" key="5">
    <source>
        <dbReference type="Pfam" id="PF02838"/>
    </source>
</evidence>
<evidence type="ECO:0000313" key="7">
    <source>
        <dbReference type="Proteomes" id="UP001589647"/>
    </source>
</evidence>
<evidence type="ECO:0000313" key="6">
    <source>
        <dbReference type="EMBL" id="MFB9208498.1"/>
    </source>
</evidence>
<keyword evidence="7" id="KW-1185">Reference proteome</keyword>
<keyword evidence="2" id="KW-0378">Hydrolase</keyword>
<comment type="caution">
    <text evidence="6">The sequence shown here is derived from an EMBL/GenBank/DDBJ whole genome shotgun (WGS) entry which is preliminary data.</text>
</comment>
<keyword evidence="3" id="KW-0326">Glycosidase</keyword>
<dbReference type="Proteomes" id="UP001589647">
    <property type="component" value="Unassembled WGS sequence"/>
</dbReference>
<sequence length="467" mass="50887">MGNPAPVVIPRLQQWDGGTGFLPASSLARVVADDTVLRDRLVREIGHVAGLTLTAAGGPARDGDIVLTLDPAPHGQAGGVRFAEEGYLLAVTGGQVRISAPTPIGLFYGTRSLLQILRTTTDLPLGTAADWPDYPVRAFMLDVGRRFFTPAFIREHLALMGWFKLNELQLHLNDNGFLAPEGTWQDVPAGFRLVPEDPALAGLASTDGAYDRADWDSFEETAAANGVTLVPEIDAPAHALAFVRFRPSLGLGDDHLDLSKPAATQFVKDLFTEFTPWFRGPHAHFGADEYLADEPRYKDFFNTMAAHLRALGKRPRAWGSLTRMAGGVPEGYDRDVVINCWATVWYGPHEARRDGYSFVNTSDSLLYVVPAATYYHPGGLDGEHLYDHWAPHVFPDGQRVEPGDPDLLGAMSAVWNDITAAPYTEEDVRALVEPTFAVLAQKMWSGAGGMPYAAFMRAVREAGPPPQ</sequence>
<proteinExistence type="inferred from homology"/>
<dbReference type="RefSeq" id="WP_189647554.1">
    <property type="nucleotide sequence ID" value="NZ_BMRC01000005.1"/>
</dbReference>
<dbReference type="SUPFAM" id="SSF51445">
    <property type="entry name" value="(Trans)glycosidases"/>
    <property type="match status" value="1"/>
</dbReference>
<reference evidence="6 7" key="1">
    <citation type="submission" date="2024-09" db="EMBL/GenBank/DDBJ databases">
        <authorList>
            <person name="Sun Q."/>
            <person name="Mori K."/>
        </authorList>
    </citation>
    <scope>NUCLEOTIDE SEQUENCE [LARGE SCALE GENOMIC DNA]</scope>
    <source>
        <strain evidence="6 7">CCM 3426</strain>
    </source>
</reference>
<dbReference type="InterPro" id="IPR015882">
    <property type="entry name" value="HEX_bac_N"/>
</dbReference>
<dbReference type="InterPro" id="IPR017853">
    <property type="entry name" value="GH"/>
</dbReference>
<name>A0ABV5IVD8_9ACTN</name>
<organism evidence="6 7">
    <name type="scientific">Nonomuraea spiralis</name>
    <dbReference type="NCBI Taxonomy" id="46182"/>
    <lineage>
        <taxon>Bacteria</taxon>
        <taxon>Bacillati</taxon>
        <taxon>Actinomycetota</taxon>
        <taxon>Actinomycetes</taxon>
        <taxon>Streptosporangiales</taxon>
        <taxon>Streptosporangiaceae</taxon>
        <taxon>Nonomuraea</taxon>
    </lineage>
</organism>
<dbReference type="PANTHER" id="PTHR43678:SF1">
    <property type="entry name" value="BETA-N-ACETYLHEXOSAMINIDASE"/>
    <property type="match status" value="1"/>
</dbReference>
<dbReference type="Gene3D" id="3.20.20.80">
    <property type="entry name" value="Glycosidases"/>
    <property type="match status" value="1"/>
</dbReference>
<dbReference type="EMBL" id="JBHMEI010000078">
    <property type="protein sequence ID" value="MFB9208498.1"/>
    <property type="molecule type" value="Genomic_DNA"/>
</dbReference>
<dbReference type="CDD" id="cd06564">
    <property type="entry name" value="GH20_DspB_LnbB-like"/>
    <property type="match status" value="1"/>
</dbReference>
<evidence type="ECO:0000259" key="4">
    <source>
        <dbReference type="Pfam" id="PF00728"/>
    </source>
</evidence>
<evidence type="ECO:0000256" key="1">
    <source>
        <dbReference type="ARBA" id="ARBA00006285"/>
    </source>
</evidence>
<dbReference type="Pfam" id="PF00728">
    <property type="entry name" value="Glyco_hydro_20"/>
    <property type="match status" value="1"/>
</dbReference>
<evidence type="ECO:0000256" key="3">
    <source>
        <dbReference type="ARBA" id="ARBA00023295"/>
    </source>
</evidence>
<feature type="domain" description="Beta-hexosaminidase bacterial type N-terminal" evidence="5">
    <location>
        <begin position="6"/>
        <end position="131"/>
    </location>
</feature>